<accession>A0A0P8A8G8</accession>
<name>A0A0P8A8G8_9EURY</name>
<evidence type="ECO:0000256" key="1">
    <source>
        <dbReference type="SAM" id="Phobius"/>
    </source>
</evidence>
<proteinExistence type="predicted"/>
<keyword evidence="1" id="KW-0472">Membrane</keyword>
<keyword evidence="1" id="KW-0812">Transmembrane</keyword>
<protein>
    <recommendedName>
        <fullName evidence="2">HTH marR-type domain-containing protein</fullName>
    </recommendedName>
</protein>
<evidence type="ECO:0000313" key="4">
    <source>
        <dbReference type="Proteomes" id="UP000050360"/>
    </source>
</evidence>
<feature type="domain" description="HTH marR-type" evidence="2">
    <location>
        <begin position="125"/>
        <end position="170"/>
    </location>
</feature>
<dbReference type="InterPro" id="IPR000835">
    <property type="entry name" value="HTH_MarR-typ"/>
</dbReference>
<dbReference type="GO" id="GO:0003700">
    <property type="term" value="F:DNA-binding transcription factor activity"/>
    <property type="evidence" value="ECO:0007669"/>
    <property type="project" value="InterPro"/>
</dbReference>
<sequence length="177" mass="19527">MAPRVNFGKNGILISAIVLIISVLLIIDRLLATGPVQLILADGRAVPVESASLFSINEVLFFIITAWLGGMSFLYIILFSKENQIPGSNDEKTPELKGDALIPESKNTAMLAATILEGDEKILFQNILDNDGILQRELIVKTGFSEPKVSRLLDKAERRGLIVRHRDGMGNRIFLKK</sequence>
<dbReference type="PATRIC" id="fig|1719120.3.peg.960"/>
<dbReference type="EMBL" id="LKCM01000078">
    <property type="protein sequence ID" value="KPQ44521.1"/>
    <property type="molecule type" value="Genomic_DNA"/>
</dbReference>
<dbReference type="Pfam" id="PF12802">
    <property type="entry name" value="MarR_2"/>
    <property type="match status" value="1"/>
</dbReference>
<dbReference type="Gene3D" id="1.10.10.10">
    <property type="entry name" value="Winged helix-like DNA-binding domain superfamily/Winged helix DNA-binding domain"/>
    <property type="match status" value="1"/>
</dbReference>
<organism evidence="3 4">
    <name type="scientific">Candidatus Methanoperedens nitratireducens</name>
    <dbReference type="NCBI Taxonomy" id="1392998"/>
    <lineage>
        <taxon>Archaea</taxon>
        <taxon>Methanobacteriati</taxon>
        <taxon>Methanobacteriota</taxon>
        <taxon>Stenosarchaea group</taxon>
        <taxon>Methanomicrobia</taxon>
        <taxon>Methanosarcinales</taxon>
        <taxon>ANME-2 cluster</taxon>
        <taxon>Candidatus Methanoperedentaceae</taxon>
        <taxon>Candidatus Methanoperedens</taxon>
    </lineage>
</organism>
<dbReference type="AlphaFoldDB" id="A0A0P8A8G8"/>
<keyword evidence="1" id="KW-1133">Transmembrane helix</keyword>
<dbReference type="InterPro" id="IPR036390">
    <property type="entry name" value="WH_DNA-bd_sf"/>
</dbReference>
<gene>
    <name evidence="3" type="ORF">MPEBLZ_00888</name>
</gene>
<feature type="transmembrane region" description="Helical" evidence="1">
    <location>
        <begin position="12"/>
        <end position="32"/>
    </location>
</feature>
<evidence type="ECO:0000259" key="2">
    <source>
        <dbReference type="Pfam" id="PF12802"/>
    </source>
</evidence>
<feature type="transmembrane region" description="Helical" evidence="1">
    <location>
        <begin position="59"/>
        <end position="78"/>
    </location>
</feature>
<dbReference type="InterPro" id="IPR036388">
    <property type="entry name" value="WH-like_DNA-bd_sf"/>
</dbReference>
<dbReference type="Proteomes" id="UP000050360">
    <property type="component" value="Unassembled WGS sequence"/>
</dbReference>
<comment type="caution">
    <text evidence="3">The sequence shown here is derived from an EMBL/GenBank/DDBJ whole genome shotgun (WGS) entry which is preliminary data.</text>
</comment>
<dbReference type="SUPFAM" id="SSF46785">
    <property type="entry name" value="Winged helix' DNA-binding domain"/>
    <property type="match status" value="1"/>
</dbReference>
<evidence type="ECO:0000313" key="3">
    <source>
        <dbReference type="EMBL" id="KPQ44521.1"/>
    </source>
</evidence>
<reference evidence="3 4" key="1">
    <citation type="submission" date="2015-09" db="EMBL/GenBank/DDBJ databases">
        <title>A metagenomics-based metabolic model of nitrate-dependent anaerobic oxidation of methane by Methanoperedens-like archaea.</title>
        <authorList>
            <person name="Arshad A."/>
            <person name="Speth D.R."/>
            <person name="De Graaf R.M."/>
            <person name="Op Den Camp H.J."/>
            <person name="Jetten M.S."/>
            <person name="Welte C.U."/>
        </authorList>
    </citation>
    <scope>NUCLEOTIDE SEQUENCE [LARGE SCALE GENOMIC DNA]</scope>
</reference>